<evidence type="ECO:0000256" key="4">
    <source>
        <dbReference type="PIRSR" id="PIRSR610708-1"/>
    </source>
</evidence>
<evidence type="ECO:0000256" key="2">
    <source>
        <dbReference type="ARBA" id="ARBA00022801"/>
    </source>
</evidence>
<dbReference type="Pfam" id="PF06941">
    <property type="entry name" value="NT5C"/>
    <property type="match status" value="1"/>
</dbReference>
<dbReference type="AlphaFoldDB" id="A0A0G1BMP6"/>
<gene>
    <name evidence="5" type="ORF">UV09_C0004G0045</name>
</gene>
<dbReference type="EC" id="3.1.3.-" evidence="3"/>
<comment type="caution">
    <text evidence="5">The sequence shown here is derived from an EMBL/GenBank/DDBJ whole genome shotgun (WGS) entry which is preliminary data.</text>
</comment>
<feature type="active site" description="Nucleophile" evidence="4">
    <location>
        <position position="12"/>
    </location>
</feature>
<dbReference type="GO" id="GO:0008253">
    <property type="term" value="F:5'-nucleotidase activity"/>
    <property type="evidence" value="ECO:0007669"/>
    <property type="project" value="InterPro"/>
</dbReference>
<feature type="active site" description="Proton donor" evidence="4">
    <location>
        <position position="14"/>
    </location>
</feature>
<dbReference type="SUPFAM" id="SSF56784">
    <property type="entry name" value="HAD-like"/>
    <property type="match status" value="1"/>
</dbReference>
<dbReference type="PANTHER" id="PTHR35134:SF2">
    <property type="entry name" value="NUCLEOTIDASE YQFW-RELATED"/>
    <property type="match status" value="1"/>
</dbReference>
<protein>
    <recommendedName>
        <fullName evidence="3">Nucleotidase</fullName>
        <ecNumber evidence="3">3.1.3.-</ecNumber>
    </recommendedName>
</protein>
<dbReference type="Gene3D" id="3.40.50.1000">
    <property type="entry name" value="HAD superfamily/HAD-like"/>
    <property type="match status" value="1"/>
</dbReference>
<reference evidence="5 6" key="1">
    <citation type="journal article" date="2015" name="Nature">
        <title>rRNA introns, odd ribosomes, and small enigmatic genomes across a large radiation of phyla.</title>
        <authorList>
            <person name="Brown C.T."/>
            <person name="Hug L.A."/>
            <person name="Thomas B.C."/>
            <person name="Sharon I."/>
            <person name="Castelle C.J."/>
            <person name="Singh A."/>
            <person name="Wilkins M.J."/>
            <person name="Williams K.H."/>
            <person name="Banfield J.F."/>
        </authorList>
    </citation>
    <scope>NUCLEOTIDE SEQUENCE [LARGE SCALE GENOMIC DNA]</scope>
</reference>
<dbReference type="InterPro" id="IPR023214">
    <property type="entry name" value="HAD_sf"/>
</dbReference>
<evidence type="ECO:0000313" key="5">
    <source>
        <dbReference type="EMBL" id="KKS47556.1"/>
    </source>
</evidence>
<dbReference type="InterPro" id="IPR036412">
    <property type="entry name" value="HAD-like_sf"/>
</dbReference>
<accession>A0A0G1BMP6</accession>
<proteinExistence type="inferred from homology"/>
<dbReference type="EMBL" id="LCDD01000004">
    <property type="protein sequence ID" value="KKS47556.1"/>
    <property type="molecule type" value="Genomic_DNA"/>
</dbReference>
<organism evidence="5 6">
    <name type="scientific">Candidatus Gottesmanbacteria bacterium GW2011_GWA2_42_18</name>
    <dbReference type="NCBI Taxonomy" id="1618442"/>
    <lineage>
        <taxon>Bacteria</taxon>
        <taxon>Candidatus Gottesmaniibacteriota</taxon>
    </lineage>
</organism>
<sequence>MKTKKTITIGIDIDNTICDSYPAYLEKYNLKYQKEVQLSEVLDFYYLNDLTDKEGAEFGGLIDELVLSEEFQISLLPVGEAQKVIREWTDQGHLVHYVTARPVQMRKVTGQWLEKHGFWHKGTRLDLFDEKNGFKSDVDYKVSIAKKFSIRLFIEDAGQIAKAMKIPVFLFDRPWNQGKLPANVLRVKSWGQIREMLPVKIKASLNGRIP</sequence>
<dbReference type="InterPro" id="IPR010708">
    <property type="entry name" value="5'(3')-deoxyribonucleotidase"/>
</dbReference>
<name>A0A0G1BMP6_9BACT</name>
<comment type="similarity">
    <text evidence="1 3">Belongs to the 5'(3')-deoxyribonucleotidase family.</text>
</comment>
<dbReference type="Proteomes" id="UP000034320">
    <property type="component" value="Unassembled WGS sequence"/>
</dbReference>
<dbReference type="InterPro" id="IPR052419">
    <property type="entry name" value="5_3-deoxyribonucleotidase-like"/>
</dbReference>
<dbReference type="GO" id="GO:0009264">
    <property type="term" value="P:deoxyribonucleotide catabolic process"/>
    <property type="evidence" value="ECO:0007669"/>
    <property type="project" value="InterPro"/>
</dbReference>
<dbReference type="PANTHER" id="PTHR35134">
    <property type="entry name" value="NUCLEOTIDASE YQFW-RELATED"/>
    <property type="match status" value="1"/>
</dbReference>
<evidence type="ECO:0000256" key="1">
    <source>
        <dbReference type="ARBA" id="ARBA00009589"/>
    </source>
</evidence>
<keyword evidence="2 3" id="KW-0378">Hydrolase</keyword>
<dbReference type="InterPro" id="IPR009206">
    <property type="entry name" value="Nucleotidase_putative"/>
</dbReference>
<evidence type="ECO:0000256" key="3">
    <source>
        <dbReference type="PIRNR" id="PIRNR021362"/>
    </source>
</evidence>
<evidence type="ECO:0000313" key="6">
    <source>
        <dbReference type="Proteomes" id="UP000034320"/>
    </source>
</evidence>
<dbReference type="PIRSF" id="PIRSF021362">
    <property type="entry name" value="UCP021362_HAD"/>
    <property type="match status" value="1"/>
</dbReference>